<dbReference type="Pfam" id="PF00646">
    <property type="entry name" value="F-box"/>
    <property type="match status" value="1"/>
</dbReference>
<dbReference type="InterPro" id="IPR050232">
    <property type="entry name" value="FBL13/AtMIF1-like"/>
</dbReference>
<dbReference type="AlphaFoldDB" id="A0A1R3HN31"/>
<dbReference type="PANTHER" id="PTHR31900:SF30">
    <property type="entry name" value="SUPERFAMILY PROTEIN, PUTATIVE-RELATED"/>
    <property type="match status" value="1"/>
</dbReference>
<dbReference type="InterPro" id="IPR053781">
    <property type="entry name" value="F-box_AtFBL13-like"/>
</dbReference>
<keyword evidence="4" id="KW-1185">Reference proteome</keyword>
<proteinExistence type="predicted"/>
<dbReference type="EMBL" id="AWWV01011523">
    <property type="protein sequence ID" value="OMO71827.1"/>
    <property type="molecule type" value="Genomic_DNA"/>
</dbReference>
<dbReference type="InterPro" id="IPR001810">
    <property type="entry name" value="F-box_dom"/>
</dbReference>
<dbReference type="Proteomes" id="UP000188268">
    <property type="component" value="Unassembled WGS sequence"/>
</dbReference>
<dbReference type="Gene3D" id="3.30.70.270">
    <property type="match status" value="1"/>
</dbReference>
<name>A0A1R3HN31_COCAP</name>
<dbReference type="Gramene" id="OMO71827">
    <property type="protein sequence ID" value="OMO71827"/>
    <property type="gene ID" value="CCACVL1_18051"/>
</dbReference>
<dbReference type="InterPro" id="IPR055411">
    <property type="entry name" value="LRR_FXL15/At3g58940/PEG3-like"/>
</dbReference>
<dbReference type="Gene3D" id="1.10.340.70">
    <property type="match status" value="1"/>
</dbReference>
<organism evidence="3 4">
    <name type="scientific">Corchorus capsularis</name>
    <name type="common">Jute</name>
    <dbReference type="NCBI Taxonomy" id="210143"/>
    <lineage>
        <taxon>Eukaryota</taxon>
        <taxon>Viridiplantae</taxon>
        <taxon>Streptophyta</taxon>
        <taxon>Embryophyta</taxon>
        <taxon>Tracheophyta</taxon>
        <taxon>Spermatophyta</taxon>
        <taxon>Magnoliopsida</taxon>
        <taxon>eudicotyledons</taxon>
        <taxon>Gunneridae</taxon>
        <taxon>Pentapetalae</taxon>
        <taxon>rosids</taxon>
        <taxon>malvids</taxon>
        <taxon>Malvales</taxon>
        <taxon>Malvaceae</taxon>
        <taxon>Grewioideae</taxon>
        <taxon>Apeibeae</taxon>
        <taxon>Corchorus</taxon>
    </lineage>
</organism>
<evidence type="ECO:0000313" key="4">
    <source>
        <dbReference type="Proteomes" id="UP000188268"/>
    </source>
</evidence>
<dbReference type="Pfam" id="PF17919">
    <property type="entry name" value="RT_RNaseH_2"/>
    <property type="match status" value="1"/>
</dbReference>
<dbReference type="InterPro" id="IPR041577">
    <property type="entry name" value="RT_RNaseH_2"/>
</dbReference>
<protein>
    <recommendedName>
        <fullName evidence="2">F-box domain-containing protein</fullName>
    </recommendedName>
</protein>
<gene>
    <name evidence="3" type="ORF">CCACVL1_18051</name>
</gene>
<dbReference type="OrthoDB" id="650312at2759"/>
<keyword evidence="1" id="KW-0175">Coiled coil</keyword>
<sequence length="820" mass="94586">MVSSQAPITSVMKKNAPFKWGREQQEAFEILKDKLTNAPLLILPNFNNTFEIECDASSVGIGAVLMQGGKPVAYFSEKLNGTTLNYPTYDKELYALGQQKLYKRHAKWIEFIESFPYVVRYKQGKENVVADALSRRYVLPSMLDSKFLRFEFIKELYASDAYFGEIFKACENFGFGKYYKHDGFLFKESRLCAPTFSLRLVLVRESHEGGLMGYSCVDRTYEILYEHFFWPKMRYDVNDCGLFRWVDDLTDNLRAENSSIRNKSKSSSQIVDPNLVDEVATSRCKESTSQNVDWHDEALRAEVKKLQDEVLALRAEVKELQENLKRLKNAYENRCRKMNKHAKRPPYCYSQYNYKNNDNDMKVFVLQENHNNKKEAVTFTLSSGGFDSIRSLVLLSIDFNNIDAIVSLKLLGTFLYLFFSSTFLGILVGLKCFYHKNALLREVMAKEMKHESIIDRLSELPDSILCHILSFLPTKYSVRTTILSTRWRYLSTLVYNLDFHNPGEKSHGFMNFVDRVLLSHDDAVSIEGFRLTSPDFYKGKLDQDVCAYRICGWIIYALKRLVQQLYINMSSQGPIHILPASLFTSKTLVKLEMIVEFLVMTIPTKVWFPSLKILFLKEVEFPDDESVDRLISGCPVLEKLDIYSDWKDVQELYISNSFLKTMTIGIVELGDYKPGVSSVVVDAPSLVYFKLSCIPVESFSFLNPMSLVKVDFSDLFDFWGFLVDDDEGTNFVRAMDLATNFVRVTSNVQSLYLSDEFLKLKVIEIHSDIGDPLIKLVEYFLENAGVLERLKELVNGYHRTDMLPRCALKIDLRKSFDTLD</sequence>
<dbReference type="SMART" id="SM00256">
    <property type="entry name" value="FBOX"/>
    <property type="match status" value="1"/>
</dbReference>
<dbReference type="Gene3D" id="1.20.1280.50">
    <property type="match status" value="1"/>
</dbReference>
<dbReference type="SUPFAM" id="SSF52047">
    <property type="entry name" value="RNI-like"/>
    <property type="match status" value="1"/>
</dbReference>
<feature type="coiled-coil region" evidence="1">
    <location>
        <begin position="296"/>
        <end position="341"/>
    </location>
</feature>
<dbReference type="InterPro" id="IPR036047">
    <property type="entry name" value="F-box-like_dom_sf"/>
</dbReference>
<dbReference type="SUPFAM" id="SSF81383">
    <property type="entry name" value="F-box domain"/>
    <property type="match status" value="1"/>
</dbReference>
<reference evidence="3 4" key="1">
    <citation type="submission" date="2013-09" db="EMBL/GenBank/DDBJ databases">
        <title>Corchorus capsularis genome sequencing.</title>
        <authorList>
            <person name="Alam M."/>
            <person name="Haque M.S."/>
            <person name="Islam M.S."/>
            <person name="Emdad E.M."/>
            <person name="Islam M.M."/>
            <person name="Ahmed B."/>
            <person name="Halim A."/>
            <person name="Hossen Q.M.M."/>
            <person name="Hossain M.Z."/>
            <person name="Ahmed R."/>
            <person name="Khan M.M."/>
            <person name="Islam R."/>
            <person name="Rashid M.M."/>
            <person name="Khan S.A."/>
            <person name="Rahman M.S."/>
            <person name="Alam M."/>
        </authorList>
    </citation>
    <scope>NUCLEOTIDE SEQUENCE [LARGE SCALE GENOMIC DNA]</scope>
    <source>
        <strain evidence="4">cv. CVL-1</strain>
        <tissue evidence="3">Whole seedling</tissue>
    </source>
</reference>
<evidence type="ECO:0000313" key="3">
    <source>
        <dbReference type="EMBL" id="OMO71827.1"/>
    </source>
</evidence>
<comment type="caution">
    <text evidence="3">The sequence shown here is derived from an EMBL/GenBank/DDBJ whole genome shotgun (WGS) entry which is preliminary data.</text>
</comment>
<accession>A0A1R3HN31</accession>
<dbReference type="Pfam" id="PF17921">
    <property type="entry name" value="Integrase_H2C2"/>
    <property type="match status" value="1"/>
</dbReference>
<evidence type="ECO:0000259" key="2">
    <source>
        <dbReference type="SMART" id="SM00256"/>
    </source>
</evidence>
<dbReference type="CDD" id="cd22160">
    <property type="entry name" value="F-box_AtFBL13-like"/>
    <property type="match status" value="1"/>
</dbReference>
<dbReference type="Pfam" id="PF24758">
    <property type="entry name" value="LRR_At5g56370"/>
    <property type="match status" value="1"/>
</dbReference>
<feature type="domain" description="F-box" evidence="2">
    <location>
        <begin position="460"/>
        <end position="500"/>
    </location>
</feature>
<dbReference type="InterPro" id="IPR043128">
    <property type="entry name" value="Rev_trsase/Diguanyl_cyclase"/>
</dbReference>
<evidence type="ECO:0000256" key="1">
    <source>
        <dbReference type="SAM" id="Coils"/>
    </source>
</evidence>
<dbReference type="SUPFAM" id="SSF56672">
    <property type="entry name" value="DNA/RNA polymerases"/>
    <property type="match status" value="1"/>
</dbReference>
<dbReference type="InterPro" id="IPR041588">
    <property type="entry name" value="Integrase_H2C2"/>
</dbReference>
<dbReference type="CDD" id="cd09274">
    <property type="entry name" value="RNase_HI_RT_Ty3"/>
    <property type="match status" value="1"/>
</dbReference>
<dbReference type="PANTHER" id="PTHR31900">
    <property type="entry name" value="F-BOX/RNI SUPERFAMILY PROTEIN-RELATED"/>
    <property type="match status" value="1"/>
</dbReference>
<dbReference type="InterPro" id="IPR043502">
    <property type="entry name" value="DNA/RNA_pol_sf"/>
</dbReference>